<keyword evidence="3" id="KW-0274">FAD</keyword>
<feature type="binding site" evidence="3">
    <location>
        <position position="217"/>
    </location>
    <ligand>
        <name>FAD</name>
        <dbReference type="ChEBI" id="CHEBI:57692"/>
    </ligand>
</feature>
<dbReference type="PANTHER" id="PTHR43153">
    <property type="entry name" value="ELECTRON TRANSFER FLAVOPROTEIN ALPHA"/>
    <property type="match status" value="1"/>
</dbReference>
<dbReference type="SMART" id="SM00893">
    <property type="entry name" value="ETF"/>
    <property type="match status" value="1"/>
</dbReference>
<dbReference type="SUPFAM" id="SSF52467">
    <property type="entry name" value="DHS-like NAD/FAD-binding domain"/>
    <property type="match status" value="1"/>
</dbReference>
<gene>
    <name evidence="5" type="primary">etfA2</name>
    <name evidence="5" type="ORF">Dpo_3c04390</name>
</gene>
<dbReference type="InterPro" id="IPR014731">
    <property type="entry name" value="ETF_asu_C"/>
</dbReference>
<dbReference type="PATRIC" id="fig|1286635.3.peg.2012"/>
<dbReference type="InterPro" id="IPR033947">
    <property type="entry name" value="ETF_alpha_N"/>
</dbReference>
<dbReference type="PANTHER" id="PTHR43153:SF1">
    <property type="entry name" value="ELECTRON TRANSFER FLAVOPROTEIN SUBUNIT ALPHA, MITOCHONDRIAL"/>
    <property type="match status" value="1"/>
</dbReference>
<dbReference type="RefSeq" id="WP_006965665.1">
    <property type="nucleotide sequence ID" value="NZ_APJX01000003.1"/>
</dbReference>
<proteinExistence type="inferred from homology"/>
<accession>S0G447</accession>
<dbReference type="GO" id="GO:0009055">
    <property type="term" value="F:electron transfer activity"/>
    <property type="evidence" value="ECO:0007669"/>
    <property type="project" value="InterPro"/>
</dbReference>
<dbReference type="InterPro" id="IPR001308">
    <property type="entry name" value="ETF_a/FixB"/>
</dbReference>
<dbReference type="Pfam" id="PF00766">
    <property type="entry name" value="ETF_alpha"/>
    <property type="match status" value="1"/>
</dbReference>
<dbReference type="PIRSF" id="PIRSF000089">
    <property type="entry name" value="Electra_flavoP_a"/>
    <property type="match status" value="1"/>
</dbReference>
<keyword evidence="2" id="KW-0813">Transport</keyword>
<feature type="binding site" evidence="3">
    <location>
        <position position="294"/>
    </location>
    <ligand>
        <name>FAD</name>
        <dbReference type="ChEBI" id="CHEBI:57692"/>
    </ligand>
</feature>
<dbReference type="InterPro" id="IPR029035">
    <property type="entry name" value="DHS-like_NAD/FAD-binding_dom"/>
</dbReference>
<comment type="caution">
    <text evidence="5">The sequence shown here is derived from an EMBL/GenBank/DDBJ whole genome shotgun (WGS) entry which is preliminary data.</text>
</comment>
<keyword evidence="3" id="KW-0285">Flavoprotein</keyword>
<organism evidence="5 6">
    <name type="scientific">Desulfotignum phosphitoxidans DSM 13687</name>
    <dbReference type="NCBI Taxonomy" id="1286635"/>
    <lineage>
        <taxon>Bacteria</taxon>
        <taxon>Pseudomonadati</taxon>
        <taxon>Thermodesulfobacteriota</taxon>
        <taxon>Desulfobacteria</taxon>
        <taxon>Desulfobacterales</taxon>
        <taxon>Desulfobacteraceae</taxon>
        <taxon>Desulfotignum</taxon>
    </lineage>
</organism>
<dbReference type="SUPFAM" id="SSF52402">
    <property type="entry name" value="Adenine nucleotide alpha hydrolases-like"/>
    <property type="match status" value="1"/>
</dbReference>
<feature type="binding site" evidence="3">
    <location>
        <begin position="242"/>
        <end position="243"/>
    </location>
    <ligand>
        <name>FAD</name>
        <dbReference type="ChEBI" id="CHEBI:57692"/>
    </ligand>
</feature>
<dbReference type="InterPro" id="IPR014730">
    <property type="entry name" value="ETF_a/b_N"/>
</dbReference>
<comment type="cofactor">
    <cofactor evidence="3">
        <name>FAD</name>
        <dbReference type="ChEBI" id="CHEBI:57692"/>
    </cofactor>
    <text evidence="3">Binds 1 FAD per dimer.</text>
</comment>
<reference evidence="5 6" key="1">
    <citation type="journal article" date="2013" name="Genome Announc.">
        <title>Draft Genome Sequence of Desulfotignum phosphitoxidans DSM 13687 Strain FiPS-3.</title>
        <authorList>
            <person name="Poehlein A."/>
            <person name="Daniel R."/>
            <person name="Simeonova D.D."/>
        </authorList>
    </citation>
    <scope>NUCLEOTIDE SEQUENCE [LARGE SCALE GENOMIC DNA]</scope>
    <source>
        <strain evidence="5 6">DSM 13687</strain>
    </source>
</reference>
<evidence type="ECO:0000259" key="4">
    <source>
        <dbReference type="SMART" id="SM00893"/>
    </source>
</evidence>
<evidence type="ECO:0000313" key="5">
    <source>
        <dbReference type="EMBL" id="EMS80294.1"/>
    </source>
</evidence>
<sequence>MEKQIWVWADYRNYFQSRVTLQILARATDLAKKTDAVVCAVVFGDRVDEYVAEYIAHGAQKVYVTDDPFLNTYNVESYAFLLSALVRRFQPETLLVGATRFGQEIAPRVAKQLNTGLTADCIDLDIDDKGRLVQIAPSFGGNLIAKIITPNARPQMATIRPGTFQELPHDNDAKGEKIPIPLPDHMPGPRVRCLKSELHPVRARKIETADIVITGGRGMGSKGKFKKLFDLAALLNAEVGATRPVVYADWISSDAMVGQAGKHIRPKLLFSFGVSGAIQHTAALADAKFIVAVNKNPNATMMKLADVALVADANQACSGIIRALKQRIRN</sequence>
<dbReference type="Pfam" id="PF01012">
    <property type="entry name" value="ETF"/>
    <property type="match status" value="1"/>
</dbReference>
<dbReference type="Gene3D" id="3.40.50.1220">
    <property type="entry name" value="TPP-binding domain"/>
    <property type="match status" value="1"/>
</dbReference>
<keyword evidence="2" id="KW-0249">Electron transport</keyword>
<feature type="domain" description="Electron transfer flavoprotein alpha/beta-subunit N-terminal" evidence="4">
    <location>
        <begin position="5"/>
        <end position="197"/>
    </location>
</feature>
<dbReference type="Gene3D" id="3.40.50.620">
    <property type="entry name" value="HUPs"/>
    <property type="match status" value="1"/>
</dbReference>
<evidence type="ECO:0000256" key="1">
    <source>
        <dbReference type="ARBA" id="ARBA00005817"/>
    </source>
</evidence>
<dbReference type="CDD" id="cd01715">
    <property type="entry name" value="ETF_alpha"/>
    <property type="match status" value="1"/>
</dbReference>
<evidence type="ECO:0000313" key="6">
    <source>
        <dbReference type="Proteomes" id="UP000014216"/>
    </source>
</evidence>
<dbReference type="AlphaFoldDB" id="S0G447"/>
<keyword evidence="6" id="KW-1185">Reference proteome</keyword>
<evidence type="ECO:0000256" key="2">
    <source>
        <dbReference type="ARBA" id="ARBA00022982"/>
    </source>
</evidence>
<protein>
    <submittedName>
        <fullName evidence="5">Electron transfer flavoprotein subunit alpha EtfA</fullName>
    </submittedName>
</protein>
<dbReference type="InterPro" id="IPR014729">
    <property type="entry name" value="Rossmann-like_a/b/a_fold"/>
</dbReference>
<comment type="similarity">
    <text evidence="1">Belongs to the ETF alpha-subunit/FixB family.</text>
</comment>
<evidence type="ECO:0000256" key="3">
    <source>
        <dbReference type="PIRSR" id="PIRSR000089-1"/>
    </source>
</evidence>
<feature type="binding site" evidence="3">
    <location>
        <begin position="273"/>
        <end position="280"/>
    </location>
    <ligand>
        <name>FAD</name>
        <dbReference type="ChEBI" id="CHEBI:57692"/>
    </ligand>
</feature>
<dbReference type="EMBL" id="APJX01000003">
    <property type="protein sequence ID" value="EMS80294.1"/>
    <property type="molecule type" value="Genomic_DNA"/>
</dbReference>
<dbReference type="GO" id="GO:0033539">
    <property type="term" value="P:fatty acid beta-oxidation using acyl-CoA dehydrogenase"/>
    <property type="evidence" value="ECO:0007669"/>
    <property type="project" value="TreeGrafter"/>
</dbReference>
<dbReference type="GO" id="GO:0050660">
    <property type="term" value="F:flavin adenine dinucleotide binding"/>
    <property type="evidence" value="ECO:0007669"/>
    <property type="project" value="InterPro"/>
</dbReference>
<name>S0G447_9BACT</name>
<dbReference type="Proteomes" id="UP000014216">
    <property type="component" value="Unassembled WGS sequence"/>
</dbReference>